<dbReference type="GO" id="GO:0016020">
    <property type="term" value="C:membrane"/>
    <property type="evidence" value="ECO:0007669"/>
    <property type="project" value="GOC"/>
</dbReference>
<dbReference type="GO" id="GO:0008758">
    <property type="term" value="F:UDP-2,3-diacylglucosamine hydrolase activity"/>
    <property type="evidence" value="ECO:0007669"/>
    <property type="project" value="TreeGrafter"/>
</dbReference>
<feature type="domain" description="Calcineurin-like phosphoesterase" evidence="1">
    <location>
        <begin position="19"/>
        <end position="186"/>
    </location>
</feature>
<evidence type="ECO:0000259" key="1">
    <source>
        <dbReference type="Pfam" id="PF00149"/>
    </source>
</evidence>
<organism evidence="2 3">
    <name type="scientific">Romboutsia maritimum</name>
    <dbReference type="NCBI Taxonomy" id="2020948"/>
    <lineage>
        <taxon>Bacteria</taxon>
        <taxon>Bacillati</taxon>
        <taxon>Bacillota</taxon>
        <taxon>Clostridia</taxon>
        <taxon>Peptostreptococcales</taxon>
        <taxon>Peptostreptococcaceae</taxon>
        <taxon>Romboutsia</taxon>
    </lineage>
</organism>
<dbReference type="InterPro" id="IPR051158">
    <property type="entry name" value="Metallophosphoesterase_sf"/>
</dbReference>
<accession>A0A371IRC4</accession>
<dbReference type="SUPFAM" id="SSF56300">
    <property type="entry name" value="Metallo-dependent phosphatases"/>
    <property type="match status" value="1"/>
</dbReference>
<protein>
    <submittedName>
        <fullName evidence="2">Metallophosphoesterase</fullName>
    </submittedName>
</protein>
<dbReference type="Gene3D" id="3.60.21.10">
    <property type="match status" value="1"/>
</dbReference>
<evidence type="ECO:0000313" key="3">
    <source>
        <dbReference type="Proteomes" id="UP000243494"/>
    </source>
</evidence>
<keyword evidence="3" id="KW-1185">Reference proteome</keyword>
<dbReference type="Pfam" id="PF00149">
    <property type="entry name" value="Metallophos"/>
    <property type="match status" value="1"/>
</dbReference>
<dbReference type="CDD" id="cd07385">
    <property type="entry name" value="MPP_YkuE_C"/>
    <property type="match status" value="1"/>
</dbReference>
<gene>
    <name evidence="2" type="ORF">CHF27_010530</name>
</gene>
<name>A0A371IRC4_9FIRM</name>
<sequence>MRKYSIENIKNNQSNKTLKLVQITDTQIGSFYGMKKLSDMVDKVNSLNADIVVFTGDLIDSSTKKADLKEISSNLKRIDANLAKFSIFGNHDYRNNRKKDYEEIMKKSGFKLLVNDEEKIYLDNKKVINIIGLDEILSGNPNFKILENKDSKVVNEFNLLLLHEPDLVDKIKMNSVDLALSGHTHGGQIRIPFKGALATPPYGREYTKGFYNIKGNELYVSSGLGSTKLPFRLFNIPEIVEFEISIN</sequence>
<dbReference type="OrthoDB" id="9780884at2"/>
<dbReference type="GO" id="GO:0009245">
    <property type="term" value="P:lipid A biosynthetic process"/>
    <property type="evidence" value="ECO:0007669"/>
    <property type="project" value="TreeGrafter"/>
</dbReference>
<dbReference type="PANTHER" id="PTHR31302">
    <property type="entry name" value="TRANSMEMBRANE PROTEIN WITH METALLOPHOSPHOESTERASE DOMAIN-RELATED"/>
    <property type="match status" value="1"/>
</dbReference>
<reference evidence="2 3" key="1">
    <citation type="journal article" date="2017" name="Genome Announc.">
        <title>Draft Genome Sequence of Romboutsia maritimum sp. nov. Strain CCRI-22766(T), Isolated from Coastal Estuarine Mud.</title>
        <authorList>
            <person name="Maheux A.F."/>
            <person name="Boudreau D.K."/>
            <person name="Berube E."/>
            <person name="Boissinot M."/>
            <person name="Raymond F."/>
            <person name="Brodeur S."/>
            <person name="Corbeil J."/>
            <person name="Brightwell G."/>
            <person name="Broda D."/>
            <person name="Omar R.F."/>
            <person name="Bergeron M.G."/>
        </authorList>
    </citation>
    <scope>NUCLEOTIDE SEQUENCE [LARGE SCALE GENOMIC DNA]</scope>
    <source>
        <strain evidence="2 3">CCRI-22766</strain>
    </source>
</reference>
<dbReference type="InterPro" id="IPR004843">
    <property type="entry name" value="Calcineurin-like_PHP"/>
</dbReference>
<dbReference type="EMBL" id="NOJZ02000021">
    <property type="protein sequence ID" value="RDY23023.1"/>
    <property type="molecule type" value="Genomic_DNA"/>
</dbReference>
<proteinExistence type="predicted"/>
<dbReference type="Proteomes" id="UP000243494">
    <property type="component" value="Unassembled WGS sequence"/>
</dbReference>
<dbReference type="InterPro" id="IPR029052">
    <property type="entry name" value="Metallo-depent_PP-like"/>
</dbReference>
<dbReference type="PANTHER" id="PTHR31302:SF25">
    <property type="entry name" value="PHOSPHOESTERASE"/>
    <property type="match status" value="1"/>
</dbReference>
<evidence type="ECO:0000313" key="2">
    <source>
        <dbReference type="EMBL" id="RDY23023.1"/>
    </source>
</evidence>
<dbReference type="AlphaFoldDB" id="A0A371IRC4"/>
<comment type="caution">
    <text evidence="2">The sequence shown here is derived from an EMBL/GenBank/DDBJ whole genome shotgun (WGS) entry which is preliminary data.</text>
</comment>